<organism evidence="2 3">
    <name type="scientific">Paraclostridium tenue</name>
    <dbReference type="NCBI Taxonomy" id="1737"/>
    <lineage>
        <taxon>Bacteria</taxon>
        <taxon>Bacillati</taxon>
        <taxon>Bacillota</taxon>
        <taxon>Clostridia</taxon>
        <taxon>Peptostreptococcales</taxon>
        <taxon>Peptostreptococcaceae</taxon>
        <taxon>Paraclostridium</taxon>
    </lineage>
</organism>
<keyword evidence="3" id="KW-1185">Reference proteome</keyword>
<name>A0ABN1LWY9_9FIRM</name>
<dbReference type="RefSeq" id="WP_346041133.1">
    <property type="nucleotide sequence ID" value="NZ_BAAACP010000001.1"/>
</dbReference>
<sequence length="199" mass="22638">MRRLNKRNMLDKINKEIILISGLFMVFVIIGSLLNKFFPQYIDDVSEKVSYTANYYNSDINLKEILISNLKMDLSFLLIMTIGTISIILSPIAIIVFAIKGLSIGYTINSFIIAMKLSSFKIVLITLIKFVVVLPGMLILALISFKYLLEAIHEIKKKNKTNCVYLMKRYLINSTLIITGTIFVQTILNALSILTLQIF</sequence>
<feature type="transmembrane region" description="Helical" evidence="1">
    <location>
        <begin position="106"/>
        <end position="124"/>
    </location>
</feature>
<comment type="caution">
    <text evidence="2">The sequence shown here is derived from an EMBL/GenBank/DDBJ whole genome shotgun (WGS) entry which is preliminary data.</text>
</comment>
<accession>A0ABN1LWY9</accession>
<feature type="transmembrane region" description="Helical" evidence="1">
    <location>
        <begin position="170"/>
        <end position="194"/>
    </location>
</feature>
<feature type="transmembrane region" description="Helical" evidence="1">
    <location>
        <begin position="130"/>
        <end position="149"/>
    </location>
</feature>
<dbReference type="EMBL" id="BAAACP010000001">
    <property type="protein sequence ID" value="GAA0861197.1"/>
    <property type="molecule type" value="Genomic_DNA"/>
</dbReference>
<gene>
    <name evidence="2" type="ORF">GCM10008917_01590</name>
</gene>
<proteinExistence type="predicted"/>
<evidence type="ECO:0000313" key="3">
    <source>
        <dbReference type="Proteomes" id="UP001400965"/>
    </source>
</evidence>
<protein>
    <submittedName>
        <fullName evidence="2">Stage II sporulation protein M</fullName>
    </submittedName>
</protein>
<evidence type="ECO:0000256" key="1">
    <source>
        <dbReference type="SAM" id="Phobius"/>
    </source>
</evidence>
<keyword evidence="1" id="KW-0472">Membrane</keyword>
<feature type="transmembrane region" description="Helical" evidence="1">
    <location>
        <begin position="76"/>
        <end position="99"/>
    </location>
</feature>
<feature type="transmembrane region" description="Helical" evidence="1">
    <location>
        <begin position="16"/>
        <end position="34"/>
    </location>
</feature>
<evidence type="ECO:0000313" key="2">
    <source>
        <dbReference type="EMBL" id="GAA0861197.1"/>
    </source>
</evidence>
<dbReference type="Proteomes" id="UP001400965">
    <property type="component" value="Unassembled WGS sequence"/>
</dbReference>
<reference evidence="2 3" key="1">
    <citation type="journal article" date="2019" name="Int. J. Syst. Evol. Microbiol.">
        <title>The Global Catalogue of Microorganisms (GCM) 10K type strain sequencing project: providing services to taxonomists for standard genome sequencing and annotation.</title>
        <authorList>
            <consortium name="The Broad Institute Genomics Platform"/>
            <consortium name="The Broad Institute Genome Sequencing Center for Infectious Disease"/>
            <person name="Wu L."/>
            <person name="Ma J."/>
        </authorList>
    </citation>
    <scope>NUCLEOTIDE SEQUENCE [LARGE SCALE GENOMIC DNA]</scope>
    <source>
        <strain evidence="2 3">JCM 6486</strain>
    </source>
</reference>
<keyword evidence="1" id="KW-0812">Transmembrane</keyword>
<keyword evidence="1" id="KW-1133">Transmembrane helix</keyword>